<evidence type="ECO:0000256" key="2">
    <source>
        <dbReference type="SAM" id="Phobius"/>
    </source>
</evidence>
<keyword evidence="2" id="KW-0472">Membrane</keyword>
<evidence type="ECO:0000313" key="4">
    <source>
        <dbReference type="Proteomes" id="UP000308197"/>
    </source>
</evidence>
<feature type="region of interest" description="Disordered" evidence="1">
    <location>
        <begin position="30"/>
        <end position="52"/>
    </location>
</feature>
<reference evidence="3 4" key="1">
    <citation type="journal article" date="2019" name="Nat. Ecol. Evol.">
        <title>Megaphylogeny resolves global patterns of mushroom evolution.</title>
        <authorList>
            <person name="Varga T."/>
            <person name="Krizsan K."/>
            <person name="Foldi C."/>
            <person name="Dima B."/>
            <person name="Sanchez-Garcia M."/>
            <person name="Sanchez-Ramirez S."/>
            <person name="Szollosi G.J."/>
            <person name="Szarkandi J.G."/>
            <person name="Papp V."/>
            <person name="Albert L."/>
            <person name="Andreopoulos W."/>
            <person name="Angelini C."/>
            <person name="Antonin V."/>
            <person name="Barry K.W."/>
            <person name="Bougher N.L."/>
            <person name="Buchanan P."/>
            <person name="Buyck B."/>
            <person name="Bense V."/>
            <person name="Catcheside P."/>
            <person name="Chovatia M."/>
            <person name="Cooper J."/>
            <person name="Damon W."/>
            <person name="Desjardin D."/>
            <person name="Finy P."/>
            <person name="Geml J."/>
            <person name="Haridas S."/>
            <person name="Hughes K."/>
            <person name="Justo A."/>
            <person name="Karasinski D."/>
            <person name="Kautmanova I."/>
            <person name="Kiss B."/>
            <person name="Kocsube S."/>
            <person name="Kotiranta H."/>
            <person name="LaButti K.M."/>
            <person name="Lechner B.E."/>
            <person name="Liimatainen K."/>
            <person name="Lipzen A."/>
            <person name="Lukacs Z."/>
            <person name="Mihaltcheva S."/>
            <person name="Morgado L.N."/>
            <person name="Niskanen T."/>
            <person name="Noordeloos M.E."/>
            <person name="Ohm R.A."/>
            <person name="Ortiz-Santana B."/>
            <person name="Ovrebo C."/>
            <person name="Racz N."/>
            <person name="Riley R."/>
            <person name="Savchenko A."/>
            <person name="Shiryaev A."/>
            <person name="Soop K."/>
            <person name="Spirin V."/>
            <person name="Szebenyi C."/>
            <person name="Tomsovsky M."/>
            <person name="Tulloss R.E."/>
            <person name="Uehling J."/>
            <person name="Grigoriev I.V."/>
            <person name="Vagvolgyi C."/>
            <person name="Papp T."/>
            <person name="Martin F.M."/>
            <person name="Miettinen O."/>
            <person name="Hibbett D.S."/>
            <person name="Nagy L.G."/>
        </authorList>
    </citation>
    <scope>NUCLEOTIDE SEQUENCE [LARGE SCALE GENOMIC DNA]</scope>
    <source>
        <strain evidence="3 4">HHB13444</strain>
    </source>
</reference>
<gene>
    <name evidence="3" type="ORF">K466DRAFT_599668</name>
</gene>
<keyword evidence="4" id="KW-1185">Reference proteome</keyword>
<dbReference type="EMBL" id="ML211163">
    <property type="protein sequence ID" value="TFK87221.1"/>
    <property type="molecule type" value="Genomic_DNA"/>
</dbReference>
<evidence type="ECO:0000256" key="1">
    <source>
        <dbReference type="SAM" id="MobiDB-lite"/>
    </source>
</evidence>
<keyword evidence="2" id="KW-1133">Transmembrane helix</keyword>
<sequence length="316" mass="36176">MASTNPSSGESDNPLPLKVVTTLWRSFSQWREGQDRSTAERKEPQTVPSQAQAKIEDTTFKWERLWPVPLYGVAFLVHKGLRVRYPRTWRRLTPFKLPEIYGAGALGHAAYIEGNRLSLKTAQDPNTNLIERFAEAVKISLWERPEFHDPEFRSRAALLPYYAVRADDSPIPILHPGTYGYTTWMTAMFWSDPVALSLSSVLMLPWCKAVGMSLHDTKILVMFMSQRLANPEFYRAPISFGSVSFCALLIFLSEWDRSAWRRGTRLLVNGVQRAFFYSIGIRWLGGYYRHYASIWDLEDLPKAAAVAMRAQATVFE</sequence>
<feature type="compositionally biased region" description="Basic and acidic residues" evidence="1">
    <location>
        <begin position="32"/>
        <end position="44"/>
    </location>
</feature>
<name>A0A5C3PDB0_9APHY</name>
<evidence type="ECO:0000313" key="3">
    <source>
        <dbReference type="EMBL" id="TFK87221.1"/>
    </source>
</evidence>
<organism evidence="3 4">
    <name type="scientific">Polyporus arcularius HHB13444</name>
    <dbReference type="NCBI Taxonomy" id="1314778"/>
    <lineage>
        <taxon>Eukaryota</taxon>
        <taxon>Fungi</taxon>
        <taxon>Dikarya</taxon>
        <taxon>Basidiomycota</taxon>
        <taxon>Agaricomycotina</taxon>
        <taxon>Agaricomycetes</taxon>
        <taxon>Polyporales</taxon>
        <taxon>Polyporaceae</taxon>
        <taxon>Polyporus</taxon>
    </lineage>
</organism>
<dbReference type="Proteomes" id="UP000308197">
    <property type="component" value="Unassembled WGS sequence"/>
</dbReference>
<dbReference type="InParanoid" id="A0A5C3PDB0"/>
<feature type="transmembrane region" description="Helical" evidence="2">
    <location>
        <begin position="234"/>
        <end position="252"/>
    </location>
</feature>
<accession>A0A5C3PDB0</accession>
<protein>
    <submittedName>
        <fullName evidence="3">Uncharacterized protein</fullName>
    </submittedName>
</protein>
<keyword evidence="2" id="KW-0812">Transmembrane</keyword>
<proteinExistence type="predicted"/>
<dbReference type="AlphaFoldDB" id="A0A5C3PDB0"/>